<evidence type="ECO:0000256" key="2">
    <source>
        <dbReference type="ARBA" id="ARBA00022630"/>
    </source>
</evidence>
<dbReference type="Proteomes" id="UP000215305">
    <property type="component" value="Unassembled WGS sequence"/>
</dbReference>
<evidence type="ECO:0000259" key="4">
    <source>
        <dbReference type="Pfam" id="PF07992"/>
    </source>
</evidence>
<dbReference type="STRING" id="41047.A0A397G4R6"/>
<name>A0A397G4R6_ASPTH</name>
<dbReference type="InterPro" id="IPR023753">
    <property type="entry name" value="FAD/NAD-binding_dom"/>
</dbReference>
<proteinExistence type="inferred from homology"/>
<dbReference type="InterPro" id="IPR036188">
    <property type="entry name" value="FAD/NAD-bd_sf"/>
</dbReference>
<evidence type="ECO:0000313" key="5">
    <source>
        <dbReference type="EMBL" id="RHZ46031.1"/>
    </source>
</evidence>
<evidence type="ECO:0000313" key="6">
    <source>
        <dbReference type="Proteomes" id="UP000215305"/>
    </source>
</evidence>
<dbReference type="VEuPathDB" id="FungiDB:CDV56_103995"/>
<comment type="similarity">
    <text evidence="1">Belongs to the class-II pyridine nucleotide-disulfide oxidoreductase family.</text>
</comment>
<gene>
    <name evidence="5" type="ORF">CDV56_103995</name>
</gene>
<dbReference type="OrthoDB" id="10260355at2759"/>
<dbReference type="AlphaFoldDB" id="A0A397G4R6"/>
<dbReference type="Pfam" id="PF07992">
    <property type="entry name" value="Pyr_redox_2"/>
    <property type="match status" value="1"/>
</dbReference>
<dbReference type="PRINTS" id="PR00368">
    <property type="entry name" value="FADPNR"/>
</dbReference>
<reference evidence="5" key="1">
    <citation type="submission" date="2018-08" db="EMBL/GenBank/DDBJ databases">
        <title>Draft genome sequence of azole-resistant Aspergillus thermomutatus (Neosartorya pseudofischeri) strain HMR AF 39, isolated from a human nasal aspirate.</title>
        <authorList>
            <person name="Parent-Michaud M."/>
            <person name="Dufresne P.J."/>
            <person name="Fournier E."/>
            <person name="Martineau C."/>
            <person name="Moreira S."/>
            <person name="Perkins V."/>
            <person name="De Repentigny L."/>
            <person name="Dufresne S.F."/>
        </authorList>
    </citation>
    <scope>NUCLEOTIDE SEQUENCE [LARGE SCALE GENOMIC DNA]</scope>
    <source>
        <strain evidence="5">HMR AF 39</strain>
    </source>
</reference>
<dbReference type="SUPFAM" id="SSF51905">
    <property type="entry name" value="FAD/NAD(P)-binding domain"/>
    <property type="match status" value="1"/>
</dbReference>
<dbReference type="Gene3D" id="3.50.50.60">
    <property type="entry name" value="FAD/NAD(P)-binding domain"/>
    <property type="match status" value="2"/>
</dbReference>
<comment type="caution">
    <text evidence="5">The sequence shown here is derived from an EMBL/GenBank/DDBJ whole genome shotgun (WGS) entry which is preliminary data.</text>
</comment>
<evidence type="ECO:0000256" key="3">
    <source>
        <dbReference type="ARBA" id="ARBA00023002"/>
    </source>
</evidence>
<dbReference type="InterPro" id="IPR050097">
    <property type="entry name" value="Ferredoxin-NADP_redctase_2"/>
</dbReference>
<dbReference type="EMBL" id="NKHU02000265">
    <property type="protein sequence ID" value="RHZ46031.1"/>
    <property type="molecule type" value="Genomic_DNA"/>
</dbReference>
<dbReference type="PRINTS" id="PR00469">
    <property type="entry name" value="PNDRDTASEII"/>
</dbReference>
<protein>
    <recommendedName>
        <fullName evidence="4">FAD/NAD(P)-binding domain-containing protein</fullName>
    </recommendedName>
</protein>
<dbReference type="GO" id="GO:0097237">
    <property type="term" value="P:cellular response to toxic substance"/>
    <property type="evidence" value="ECO:0007669"/>
    <property type="project" value="UniProtKB-ARBA"/>
</dbReference>
<organism evidence="5 6">
    <name type="scientific">Aspergillus thermomutatus</name>
    <name type="common">Neosartorya pseudofischeri</name>
    <dbReference type="NCBI Taxonomy" id="41047"/>
    <lineage>
        <taxon>Eukaryota</taxon>
        <taxon>Fungi</taxon>
        <taxon>Dikarya</taxon>
        <taxon>Ascomycota</taxon>
        <taxon>Pezizomycotina</taxon>
        <taxon>Eurotiomycetes</taxon>
        <taxon>Eurotiomycetidae</taxon>
        <taxon>Eurotiales</taxon>
        <taxon>Aspergillaceae</taxon>
        <taxon>Aspergillus</taxon>
        <taxon>Aspergillus subgen. Fumigati</taxon>
    </lineage>
</organism>
<dbReference type="RefSeq" id="XP_026610974.1">
    <property type="nucleotide sequence ID" value="XM_026757614.1"/>
</dbReference>
<keyword evidence="3" id="KW-0560">Oxidoreductase</keyword>
<dbReference type="GeneID" id="38125969"/>
<keyword evidence="6" id="KW-1185">Reference proteome</keyword>
<sequence length="339" mass="36168">MALSTTMYDALIVGSGPAGLSVALGLSRTHRRAAVFTKPDGAGFRNEGAAEMHNVISRDGIPPTEFRSIAKEQIMRYGTVDFINAEIVGMHKASMEGEGSMETFQVTASDGRRWTGRKLALAMGSVEVFPDIEGYKENWPENIFQCFFCDGDERSHLPGGILTFPNPMYAHMAQMMHLLVTETSGPVTVFTDGPVPDNEAMSAAMQKIEALKCKVETGKIIRLVPATGPDVGVTVVIEGGKEYKMGYLGHKPHTVVAGADMVRKLGVEIEDHPIMGQNIKVVDPLCSTNVRGVFVAGDAGTPMKAVANAIGSGATVAAGIVQQLIAEDMEILLAKKSSA</sequence>
<dbReference type="PANTHER" id="PTHR48105">
    <property type="entry name" value="THIOREDOXIN REDUCTASE 1-RELATED-RELATED"/>
    <property type="match status" value="1"/>
</dbReference>
<accession>A0A397G4R6</accession>
<keyword evidence="2" id="KW-0285">Flavoprotein</keyword>
<evidence type="ECO:0000256" key="1">
    <source>
        <dbReference type="ARBA" id="ARBA00009333"/>
    </source>
</evidence>
<dbReference type="GO" id="GO:0016491">
    <property type="term" value="F:oxidoreductase activity"/>
    <property type="evidence" value="ECO:0007669"/>
    <property type="project" value="UniProtKB-KW"/>
</dbReference>
<feature type="domain" description="FAD/NAD(P)-binding" evidence="4">
    <location>
        <begin position="8"/>
        <end position="312"/>
    </location>
</feature>